<feature type="domain" description="Thioredoxin" evidence="5">
    <location>
        <begin position="17"/>
        <end position="136"/>
    </location>
</feature>
<dbReference type="InterPro" id="IPR013766">
    <property type="entry name" value="Thioredoxin_domain"/>
</dbReference>
<evidence type="ECO:0000256" key="2">
    <source>
        <dbReference type="ARBA" id="ARBA00022982"/>
    </source>
</evidence>
<dbReference type="KEGG" id="gac:GACE_1057"/>
<gene>
    <name evidence="6" type="ORF">GACE_1057</name>
</gene>
<evidence type="ECO:0000313" key="6">
    <source>
        <dbReference type="EMBL" id="AIY90101.1"/>
    </source>
</evidence>
<keyword evidence="2" id="KW-0249">Electron transport</keyword>
<protein>
    <submittedName>
        <fullName evidence="6">Thioredoxin</fullName>
    </submittedName>
</protein>
<evidence type="ECO:0000259" key="5">
    <source>
        <dbReference type="PROSITE" id="PS51352"/>
    </source>
</evidence>
<dbReference type="CDD" id="cd02947">
    <property type="entry name" value="TRX_family"/>
    <property type="match status" value="1"/>
</dbReference>
<reference evidence="6 7" key="1">
    <citation type="journal article" date="2015" name="Appl. Environ. Microbiol.">
        <title>The Geoglobus acetivorans genome: Fe(III) reduction, acetate utilization, autotrophic growth, and degradation of aromatic compounds in a hyperthermophilic archaeon.</title>
        <authorList>
            <person name="Mardanov A.V."/>
            <person name="Slododkina G.B."/>
            <person name="Slobodkin A.I."/>
            <person name="Beletsky A.V."/>
            <person name="Gavrilov S.N."/>
            <person name="Kublanov I.V."/>
            <person name="Bonch-Osmolovskaya E.A."/>
            <person name="Skryabin K.G."/>
            <person name="Ravin N.V."/>
        </authorList>
    </citation>
    <scope>NUCLEOTIDE SEQUENCE [LARGE SCALE GENOMIC DNA]</scope>
    <source>
        <strain evidence="6 7">SBH6</strain>
    </source>
</reference>
<dbReference type="GO" id="GO:0045454">
    <property type="term" value="P:cell redox homeostasis"/>
    <property type="evidence" value="ECO:0007669"/>
    <property type="project" value="TreeGrafter"/>
</dbReference>
<dbReference type="RefSeq" id="WP_048091761.1">
    <property type="nucleotide sequence ID" value="NZ_CP009552.1"/>
</dbReference>
<proteinExistence type="predicted"/>
<dbReference type="Proteomes" id="UP000030624">
    <property type="component" value="Chromosome"/>
</dbReference>
<evidence type="ECO:0000256" key="1">
    <source>
        <dbReference type="ARBA" id="ARBA00022448"/>
    </source>
</evidence>
<dbReference type="GeneID" id="24797643"/>
<dbReference type="GO" id="GO:0005829">
    <property type="term" value="C:cytosol"/>
    <property type="evidence" value="ECO:0007669"/>
    <property type="project" value="TreeGrafter"/>
</dbReference>
<dbReference type="NCBIfam" id="TIGR01068">
    <property type="entry name" value="thioredoxin"/>
    <property type="match status" value="1"/>
</dbReference>
<dbReference type="PRINTS" id="PR00421">
    <property type="entry name" value="THIOREDOXIN"/>
</dbReference>
<dbReference type="GO" id="GO:0015035">
    <property type="term" value="F:protein-disulfide reductase activity"/>
    <property type="evidence" value="ECO:0007669"/>
    <property type="project" value="InterPro"/>
</dbReference>
<dbReference type="HOGENOM" id="CLU_090389_10_1_2"/>
<name>A0A0A7GGM2_GEOAI</name>
<dbReference type="InterPro" id="IPR036249">
    <property type="entry name" value="Thioredoxin-like_sf"/>
</dbReference>
<evidence type="ECO:0000256" key="4">
    <source>
        <dbReference type="ARBA" id="ARBA00023284"/>
    </source>
</evidence>
<keyword evidence="4" id="KW-0676">Redox-active center</keyword>
<dbReference type="AlphaFoldDB" id="A0A0A7GGM2"/>
<dbReference type="EMBL" id="CP009552">
    <property type="protein sequence ID" value="AIY90101.1"/>
    <property type="molecule type" value="Genomic_DNA"/>
</dbReference>
<dbReference type="FunFam" id="3.40.30.10:FF:000001">
    <property type="entry name" value="Thioredoxin"/>
    <property type="match status" value="1"/>
</dbReference>
<dbReference type="PANTHER" id="PTHR45663">
    <property type="entry name" value="GEO12009P1"/>
    <property type="match status" value="1"/>
</dbReference>
<dbReference type="InterPro" id="IPR005746">
    <property type="entry name" value="Thioredoxin"/>
</dbReference>
<dbReference type="SUPFAM" id="SSF52833">
    <property type="entry name" value="Thioredoxin-like"/>
    <property type="match status" value="1"/>
</dbReference>
<organism evidence="6 7">
    <name type="scientific">Geoglobus acetivorans</name>
    <dbReference type="NCBI Taxonomy" id="565033"/>
    <lineage>
        <taxon>Archaea</taxon>
        <taxon>Methanobacteriati</taxon>
        <taxon>Methanobacteriota</taxon>
        <taxon>Archaeoglobi</taxon>
        <taxon>Archaeoglobales</taxon>
        <taxon>Archaeoglobaceae</taxon>
        <taxon>Geoglobus</taxon>
    </lineage>
</organism>
<accession>A0A0A7GGM2</accession>
<keyword evidence="3" id="KW-1015">Disulfide bond</keyword>
<dbReference type="STRING" id="565033.GACE_1057"/>
<keyword evidence="1" id="KW-0813">Transport</keyword>
<dbReference type="Pfam" id="PF00085">
    <property type="entry name" value="Thioredoxin"/>
    <property type="match status" value="1"/>
</dbReference>
<dbReference type="eggNOG" id="arCOG01972">
    <property type="taxonomic scope" value="Archaea"/>
</dbReference>
<dbReference type="PANTHER" id="PTHR45663:SF11">
    <property type="entry name" value="GEO12009P1"/>
    <property type="match status" value="1"/>
</dbReference>
<dbReference type="Gene3D" id="3.40.30.10">
    <property type="entry name" value="Glutaredoxin"/>
    <property type="match status" value="1"/>
</dbReference>
<evidence type="ECO:0000313" key="7">
    <source>
        <dbReference type="Proteomes" id="UP000030624"/>
    </source>
</evidence>
<sequence>MDEIEKIRQKRMMELMQKIGDKDDQPVQNAVDHPIKVDASNFDEILKKYANVVVDFWAEWCMPCRMISPIVEQLAKEYAGRVVFAKLNTDENPMIASRYGITGIPTLIFFKDGRPVDKVVGALPKAELKRWVDRNV</sequence>
<dbReference type="PROSITE" id="PS51352">
    <property type="entry name" value="THIOREDOXIN_2"/>
    <property type="match status" value="1"/>
</dbReference>
<evidence type="ECO:0000256" key="3">
    <source>
        <dbReference type="ARBA" id="ARBA00023157"/>
    </source>
</evidence>